<organism evidence="7 8">
    <name type="scientific">Caenorhabditis elegans</name>
    <dbReference type="NCBI Taxonomy" id="6239"/>
    <lineage>
        <taxon>Eukaryota</taxon>
        <taxon>Metazoa</taxon>
        <taxon>Ecdysozoa</taxon>
        <taxon>Nematoda</taxon>
        <taxon>Chromadorea</taxon>
        <taxon>Rhabditida</taxon>
        <taxon>Rhabditina</taxon>
        <taxon>Rhabditomorpha</taxon>
        <taxon>Rhabditoidea</taxon>
        <taxon>Rhabditidae</taxon>
        <taxon>Peloderinae</taxon>
        <taxon>Caenorhabditis</taxon>
    </lineage>
</organism>
<dbReference type="Proteomes" id="UP000001940">
    <property type="component" value="Chromosome III"/>
</dbReference>
<dbReference type="HOGENOM" id="CLU_026463_0_0_1"/>
<dbReference type="GO" id="GO:0006384">
    <property type="term" value="P:transcription initiation at RNA polymerase III promoter"/>
    <property type="evidence" value="ECO:0007669"/>
    <property type="project" value="InterPro"/>
</dbReference>
<dbReference type="KEGG" id="cel:CELE_T02C12.3"/>
<dbReference type="PANTHER" id="PTHR13230">
    <property type="entry name" value="GENERAL TRANSCRIPTION FACTOR IIIC, POLYPEPTIDE 5"/>
    <property type="match status" value="1"/>
</dbReference>
<evidence type="ECO:0000313" key="7">
    <source>
        <dbReference type="EMBL" id="CAA84675.1"/>
    </source>
</evidence>
<comment type="subcellular location">
    <subcellularLocation>
        <location evidence="1">Nucleus</location>
    </subcellularLocation>
</comment>
<feature type="domain" description="Transcription factor IIIC subunit 5 HTH" evidence="5">
    <location>
        <begin position="162"/>
        <end position="310"/>
    </location>
</feature>
<feature type="domain" description="Transcription factor IIIC subunit Tfc1/Sfc1 triple barrel" evidence="6">
    <location>
        <begin position="20"/>
        <end position="121"/>
    </location>
</feature>
<dbReference type="Pfam" id="PF09734">
    <property type="entry name" value="Tau95"/>
    <property type="match status" value="1"/>
</dbReference>
<dbReference type="CTD" id="175520"/>
<sequence length="433" mass="50090">MNDFLNFTQQKREEPQQLVLIKYPGIVKNVDKALQTMGGLQLISQSHFNNHSLELSHTPDNPYTSRIMAERKPQDNVSSGTLHLVMKVRRKKIDPTKIKTSFLGLVNTVYTFDVMCDFQYLPLKKRVGCDTFEDLIPKLIPTDIASALSWWDASESVATPLFLPPYQFSRYLTPSTKILGRETDHTEKTKNAQKKGYGQNLRVERKALSVTVNAKEEFPLEPSQEAVDEAMFRCKHDEPHRLLRELFDERPMWTRMGLLYRTRIDDSLLRSILQKYAFYILSGPWGRLWCKFGYDPRTDRNGGLYQTIMVSFRQHGSIPERQRLKVSSDRAQTINHTADVSEPVTYMYEPGKLPRIRQMWYCVMDVRLPQAMNELVAVVENNTPPTPEEVRDKGWLPNTLLEKIRDLIKEDVARTSAELEGLMNDTAPGEEEF</sequence>
<dbReference type="STRING" id="6239.T02C12.3.1"/>
<dbReference type="RefSeq" id="NP_497808.1">
    <property type="nucleotide sequence ID" value="NM_065407.6"/>
</dbReference>
<dbReference type="AGR" id="WB:WBGene00011368"/>
<keyword evidence="10" id="KW-1267">Proteomics identification</keyword>
<dbReference type="WormBase" id="T02C12.3">
    <property type="protein sequence ID" value="CE01063"/>
    <property type="gene ID" value="WBGene00011368"/>
    <property type="gene designation" value="tftc-5"/>
</dbReference>
<dbReference type="PaxDb" id="6239-T02C12.3"/>
<evidence type="ECO:0000256" key="3">
    <source>
        <dbReference type="ARBA" id="ARBA00023163"/>
    </source>
</evidence>
<dbReference type="GO" id="GO:0003677">
    <property type="term" value="F:DNA binding"/>
    <property type="evidence" value="ECO:0007669"/>
    <property type="project" value="UniProtKB-KW"/>
</dbReference>
<evidence type="ECO:0000313" key="8">
    <source>
        <dbReference type="Proteomes" id="UP000001940"/>
    </source>
</evidence>
<dbReference type="eggNOG" id="KOG2473">
    <property type="taxonomic scope" value="Eukaryota"/>
</dbReference>
<keyword evidence="4" id="KW-0539">Nucleus</keyword>
<dbReference type="InterPro" id="IPR019136">
    <property type="entry name" value="TF_IIIC_su-5_HTH"/>
</dbReference>
<dbReference type="OMA" id="PPEYFVR"/>
<dbReference type="PeptideAtlas" id="Q22093"/>
<dbReference type="GeneID" id="175520"/>
<keyword evidence="3" id="KW-0804">Transcription</keyword>
<evidence type="ECO:0000259" key="5">
    <source>
        <dbReference type="Pfam" id="PF09734"/>
    </source>
</evidence>
<dbReference type="InterPro" id="IPR040454">
    <property type="entry name" value="TF_IIIC_Tfc1/Sfc1"/>
</dbReference>
<dbReference type="EMBL" id="BX284603">
    <property type="protein sequence ID" value="CAA84675.1"/>
    <property type="molecule type" value="Genomic_DNA"/>
</dbReference>
<dbReference type="PhylomeDB" id="Q22093"/>
<evidence type="ECO:0000256" key="2">
    <source>
        <dbReference type="ARBA" id="ARBA00023125"/>
    </source>
</evidence>
<name>Q22093_CAEEL</name>
<dbReference type="PANTHER" id="PTHR13230:SF5">
    <property type="entry name" value="GENERAL TRANSCRIPTION FACTOR 3C POLYPEPTIDE 5"/>
    <property type="match status" value="1"/>
</dbReference>
<evidence type="ECO:0000313" key="9">
    <source>
        <dbReference type="WormBase" id="T02C12.3"/>
    </source>
</evidence>
<gene>
    <name evidence="7 9" type="primary">tftc-5</name>
    <name evidence="7" type="ORF">CELE_T02C12.3</name>
    <name evidence="9" type="ORF">T02C12.3</name>
</gene>
<accession>Q22093</accession>
<reference evidence="7 8" key="1">
    <citation type="journal article" date="1998" name="Science">
        <title>Genome sequence of the nematode C. elegans: a platform for investigating biology.</title>
        <authorList>
            <consortium name="The C. elegans sequencing consortium"/>
            <person name="Sulson J.E."/>
            <person name="Waterston R."/>
        </authorList>
    </citation>
    <scope>NUCLEOTIDE SEQUENCE [LARGE SCALE GENOMIC DNA]</scope>
    <source>
        <strain evidence="7 8">Bristol N2</strain>
    </source>
</reference>
<evidence type="ECO:0007829" key="10">
    <source>
        <dbReference type="PeptideAtlas" id="Q22093"/>
    </source>
</evidence>
<dbReference type="GO" id="GO:0005634">
    <property type="term" value="C:nucleus"/>
    <property type="evidence" value="ECO:0007669"/>
    <property type="project" value="UniProtKB-SubCell"/>
</dbReference>
<keyword evidence="2" id="KW-0238">DNA-binding</keyword>
<proteinExistence type="evidence at protein level"/>
<dbReference type="Bgee" id="WBGene00011368">
    <property type="expression patterns" value="Expressed in germ line (C elegans) and 4 other cell types or tissues"/>
</dbReference>
<dbReference type="PIR" id="T24351">
    <property type="entry name" value="T24351"/>
</dbReference>
<dbReference type="InterPro" id="IPR042536">
    <property type="entry name" value="TFIIIC_tauA_Sfc1"/>
</dbReference>
<dbReference type="SMR" id="Q22093"/>
<keyword evidence="8" id="KW-1185">Reference proteome</keyword>
<protein>
    <submittedName>
        <fullName evidence="7">General transcription factor 3C polypeptide 5</fullName>
    </submittedName>
</protein>
<evidence type="ECO:0000256" key="1">
    <source>
        <dbReference type="ARBA" id="ARBA00004123"/>
    </source>
</evidence>
<dbReference type="Pfam" id="PF17682">
    <property type="entry name" value="Tau95_N"/>
    <property type="match status" value="1"/>
</dbReference>
<dbReference type="FunFam" id="3.30.200.160:FF:000002">
    <property type="entry name" value="Transcription factor IIIC, subunit 5"/>
    <property type="match status" value="1"/>
</dbReference>
<dbReference type="Gene3D" id="3.30.200.160">
    <property type="entry name" value="TFIIIC, subcomplex tauA, subunit Sfc1, barrel domain"/>
    <property type="match status" value="1"/>
</dbReference>
<dbReference type="InParanoid" id="Q22093"/>
<dbReference type="GO" id="GO:0000127">
    <property type="term" value="C:transcription factor TFIIIC complex"/>
    <property type="evidence" value="ECO:0000318"/>
    <property type="project" value="GO_Central"/>
</dbReference>
<evidence type="ECO:0000256" key="4">
    <source>
        <dbReference type="ARBA" id="ARBA00023242"/>
    </source>
</evidence>
<evidence type="ECO:0000259" key="6">
    <source>
        <dbReference type="Pfam" id="PF17682"/>
    </source>
</evidence>
<dbReference type="FunCoup" id="Q22093">
    <property type="interactions" value="1876"/>
</dbReference>
<dbReference type="AlphaFoldDB" id="Q22093"/>
<dbReference type="OrthoDB" id="5598268at2759"/>
<dbReference type="InterPro" id="IPR041499">
    <property type="entry name" value="Tfc1/Sfc1_N"/>
</dbReference>
<dbReference type="UCSC" id="T02C12.3">
    <property type="organism name" value="c. elegans"/>
</dbReference>